<dbReference type="AlphaFoldDB" id="A0A8X7CDA0"/>
<keyword evidence="2" id="KW-1185">Reference proteome</keyword>
<reference evidence="1" key="1">
    <citation type="submission" date="2020-08" db="EMBL/GenBank/DDBJ databases">
        <title>Multicomponent nature underlies the extraordinary mechanical properties of spider dragline silk.</title>
        <authorList>
            <person name="Kono N."/>
            <person name="Nakamura H."/>
            <person name="Mori M."/>
            <person name="Yoshida Y."/>
            <person name="Ohtoshi R."/>
            <person name="Malay A.D."/>
            <person name="Moran D.A.P."/>
            <person name="Tomita M."/>
            <person name="Numata K."/>
            <person name="Arakawa K."/>
        </authorList>
    </citation>
    <scope>NUCLEOTIDE SEQUENCE</scope>
</reference>
<proteinExistence type="predicted"/>
<name>A0A8X7CDA0_9ARAC</name>
<comment type="caution">
    <text evidence="1">The sequence shown here is derived from an EMBL/GenBank/DDBJ whole genome shotgun (WGS) entry which is preliminary data.</text>
</comment>
<evidence type="ECO:0000313" key="1">
    <source>
        <dbReference type="EMBL" id="GFY60694.1"/>
    </source>
</evidence>
<dbReference type="EMBL" id="BMAV01013258">
    <property type="protein sequence ID" value="GFY60694.1"/>
    <property type="molecule type" value="Genomic_DNA"/>
</dbReference>
<organism evidence="1 2">
    <name type="scientific">Trichonephila inaurata madagascariensis</name>
    <dbReference type="NCBI Taxonomy" id="2747483"/>
    <lineage>
        <taxon>Eukaryota</taxon>
        <taxon>Metazoa</taxon>
        <taxon>Ecdysozoa</taxon>
        <taxon>Arthropoda</taxon>
        <taxon>Chelicerata</taxon>
        <taxon>Arachnida</taxon>
        <taxon>Araneae</taxon>
        <taxon>Araneomorphae</taxon>
        <taxon>Entelegynae</taxon>
        <taxon>Araneoidea</taxon>
        <taxon>Nephilidae</taxon>
        <taxon>Trichonephila</taxon>
        <taxon>Trichonephila inaurata</taxon>
    </lineage>
</organism>
<accession>A0A8X7CDA0</accession>
<evidence type="ECO:0000313" key="2">
    <source>
        <dbReference type="Proteomes" id="UP000886998"/>
    </source>
</evidence>
<dbReference type="Proteomes" id="UP000886998">
    <property type="component" value="Unassembled WGS sequence"/>
</dbReference>
<protein>
    <submittedName>
        <fullName evidence="1">Uncharacterized protein</fullName>
    </submittedName>
</protein>
<gene>
    <name evidence="1" type="ORF">TNIN_251501</name>
</gene>
<sequence length="118" mass="13040">MNSVFGNIYVSPQRIQEKWEEVASESTMDKTFTLLLDAIHQDQSLVPNGNPSVHHWAPSMASDLQRPICPPGHAATDNPHFLPNDFPIGTLTPTCSSRILNPGVTRTALVISQLPMMY</sequence>